<dbReference type="Gene3D" id="2.60.300.12">
    <property type="entry name" value="HesB-like domain"/>
    <property type="match status" value="1"/>
</dbReference>
<dbReference type="InterPro" id="IPR050322">
    <property type="entry name" value="Fe-S_cluster_asmbl/transfer"/>
</dbReference>
<dbReference type="NCBIfam" id="TIGR00049">
    <property type="entry name" value="iron-sulfur cluster assembly accessory protein"/>
    <property type="match status" value="1"/>
</dbReference>
<dbReference type="SUPFAM" id="SSF89360">
    <property type="entry name" value="HesB-like domain"/>
    <property type="match status" value="1"/>
</dbReference>
<feature type="domain" description="Core" evidence="3">
    <location>
        <begin position="2"/>
        <end position="63"/>
    </location>
</feature>
<dbReference type="GO" id="GO:0051537">
    <property type="term" value="F:2 iron, 2 sulfur cluster binding"/>
    <property type="evidence" value="ECO:0007669"/>
    <property type="project" value="TreeGrafter"/>
</dbReference>
<reference evidence="4" key="1">
    <citation type="journal article" date="2024" name="Gigascience">
        <title>Chromosome-level genome of the poultry shaft louse Menopon gallinae provides insight into the host-switching and adaptive evolution of parasitic lice.</title>
        <authorList>
            <person name="Xu Y."/>
            <person name="Ma L."/>
            <person name="Liu S."/>
            <person name="Liang Y."/>
            <person name="Liu Q."/>
            <person name="He Z."/>
            <person name="Tian L."/>
            <person name="Duan Y."/>
            <person name="Cai W."/>
            <person name="Li H."/>
            <person name="Song F."/>
        </authorList>
    </citation>
    <scope>NUCLEOTIDE SEQUENCE</scope>
    <source>
        <strain evidence="4">Cailab_2023a</strain>
    </source>
</reference>
<dbReference type="PANTHER" id="PTHR10072">
    <property type="entry name" value="IRON-SULFUR CLUSTER ASSEMBLY PROTEIN"/>
    <property type="match status" value="1"/>
</dbReference>
<dbReference type="PROSITE" id="PS01152">
    <property type="entry name" value="HESB"/>
    <property type="match status" value="1"/>
</dbReference>
<dbReference type="GO" id="GO:0005739">
    <property type="term" value="C:mitochondrion"/>
    <property type="evidence" value="ECO:0007669"/>
    <property type="project" value="TreeGrafter"/>
</dbReference>
<gene>
    <name evidence="4" type="ORF">PYX00_010926</name>
</gene>
<comment type="similarity">
    <text evidence="1">Belongs to the HesB/IscA family.</text>
</comment>
<evidence type="ECO:0000256" key="1">
    <source>
        <dbReference type="ARBA" id="ARBA00006718"/>
    </source>
</evidence>
<dbReference type="InterPro" id="IPR016092">
    <property type="entry name" value="ATAP"/>
</dbReference>
<name>A0AAW2H7B9_9NEOP</name>
<evidence type="ECO:0000256" key="2">
    <source>
        <dbReference type="ARBA" id="ARBA00039743"/>
    </source>
</evidence>
<dbReference type="InterPro" id="IPR000361">
    <property type="entry name" value="ATAP_core_dom"/>
</dbReference>
<evidence type="ECO:0000259" key="3">
    <source>
        <dbReference type="Pfam" id="PF01521"/>
    </source>
</evidence>
<sequence>MQVVRENSTTDDKVSINDKYSLFIDKKAALFVLGTKLDYVENDLDSGFVFHNPKEKGRCGCGESFYI</sequence>
<dbReference type="AlphaFoldDB" id="A0AAW2H7B9"/>
<dbReference type="InterPro" id="IPR035903">
    <property type="entry name" value="HesB-like_dom_sf"/>
</dbReference>
<dbReference type="InterPro" id="IPR017870">
    <property type="entry name" value="FeS_cluster_insertion_CS"/>
</dbReference>
<protein>
    <recommendedName>
        <fullName evidence="2">Iron-sulfur cluster assembly 1 homolog, mitochondrial</fullName>
    </recommendedName>
</protein>
<dbReference type="EMBL" id="JARGDH010000008">
    <property type="protein sequence ID" value="KAL0265533.1"/>
    <property type="molecule type" value="Genomic_DNA"/>
</dbReference>
<proteinExistence type="inferred from homology"/>
<dbReference type="GO" id="GO:0016226">
    <property type="term" value="P:iron-sulfur cluster assembly"/>
    <property type="evidence" value="ECO:0007669"/>
    <property type="project" value="InterPro"/>
</dbReference>
<dbReference type="Pfam" id="PF01521">
    <property type="entry name" value="Fe-S_biosyn"/>
    <property type="match status" value="1"/>
</dbReference>
<accession>A0AAW2H7B9</accession>
<evidence type="ECO:0000313" key="4">
    <source>
        <dbReference type="EMBL" id="KAL0265533.1"/>
    </source>
</evidence>
<organism evidence="4">
    <name type="scientific">Menopon gallinae</name>
    <name type="common">poultry shaft louse</name>
    <dbReference type="NCBI Taxonomy" id="328185"/>
    <lineage>
        <taxon>Eukaryota</taxon>
        <taxon>Metazoa</taxon>
        <taxon>Ecdysozoa</taxon>
        <taxon>Arthropoda</taxon>
        <taxon>Hexapoda</taxon>
        <taxon>Insecta</taxon>
        <taxon>Pterygota</taxon>
        <taxon>Neoptera</taxon>
        <taxon>Paraneoptera</taxon>
        <taxon>Psocodea</taxon>
        <taxon>Troctomorpha</taxon>
        <taxon>Phthiraptera</taxon>
        <taxon>Amblycera</taxon>
        <taxon>Menoponidae</taxon>
        <taxon>Menopon</taxon>
    </lineage>
</organism>
<dbReference type="PANTHER" id="PTHR10072:SF41">
    <property type="entry name" value="IRON-SULFUR CLUSTER ASSEMBLY 1 HOMOLOG, MITOCHONDRIAL"/>
    <property type="match status" value="1"/>
</dbReference>
<comment type="caution">
    <text evidence="4">The sequence shown here is derived from an EMBL/GenBank/DDBJ whole genome shotgun (WGS) entry which is preliminary data.</text>
</comment>